<dbReference type="InterPro" id="IPR003767">
    <property type="entry name" value="Malate/L-lactate_DH-like"/>
</dbReference>
<evidence type="ECO:0000313" key="4">
    <source>
        <dbReference type="Proteomes" id="UP000176815"/>
    </source>
</evidence>
<dbReference type="GO" id="GO:0016491">
    <property type="term" value="F:oxidoreductase activity"/>
    <property type="evidence" value="ECO:0007669"/>
    <property type="project" value="UniProtKB-KW"/>
</dbReference>
<evidence type="ECO:0000256" key="1">
    <source>
        <dbReference type="ARBA" id="ARBA00006056"/>
    </source>
</evidence>
<organism evidence="3 4">
    <name type="scientific">candidate division WWE3 bacterium RIFOXYD1_FULL_39_9</name>
    <dbReference type="NCBI Taxonomy" id="1802649"/>
    <lineage>
        <taxon>Bacteria</taxon>
        <taxon>Katanobacteria</taxon>
    </lineage>
</organism>
<accession>A0A1F4X6D7</accession>
<dbReference type="PANTHER" id="PTHR11091:SF0">
    <property type="entry name" value="MALATE DEHYDROGENASE"/>
    <property type="match status" value="1"/>
</dbReference>
<dbReference type="Proteomes" id="UP000176815">
    <property type="component" value="Unassembled WGS sequence"/>
</dbReference>
<evidence type="ECO:0000313" key="3">
    <source>
        <dbReference type="EMBL" id="OGC77111.1"/>
    </source>
</evidence>
<dbReference type="PANTHER" id="PTHR11091">
    <property type="entry name" value="OXIDOREDUCTASE-RELATED"/>
    <property type="match status" value="1"/>
</dbReference>
<dbReference type="Gene3D" id="3.30.1370.60">
    <property type="entry name" value="Hypothetical oxidoreductase yiak, domain 2"/>
    <property type="match status" value="1"/>
</dbReference>
<dbReference type="EMBL" id="MEWG01000026">
    <property type="protein sequence ID" value="OGC77111.1"/>
    <property type="molecule type" value="Genomic_DNA"/>
</dbReference>
<evidence type="ECO:0008006" key="5">
    <source>
        <dbReference type="Google" id="ProtNLM"/>
    </source>
</evidence>
<dbReference type="SUPFAM" id="SSF89733">
    <property type="entry name" value="L-sulfolactate dehydrogenase-like"/>
    <property type="match status" value="1"/>
</dbReference>
<dbReference type="InterPro" id="IPR043144">
    <property type="entry name" value="Mal/L-sulf/L-lact_DH-like_ah"/>
</dbReference>
<sequence length="337" mass="37291">MKITITEIKTSLEKLAVKYVSQEEAKYFAEEITEACIRKSPRSNVLKDEVLADTKRQEKYKNNSFTVVKELPSLIRLNFNHLPITFKIKYLHDLLIDKATKTGISILAFDNSGGMHSLHTWAQGLAKRGYFVMGAYNGGPLGVVPLNGTKGLFGTNPITYGFPTNEGTVVIDMATSEIPYFEIVQSKKNNIPLKENSAVDQDGLPTTDANKALSEDGTSNLLPMGGNYKGYAINYLVEIMTGALIAAKLSSKQDPSYVNEDHGGFLIVIDISAFSDLDTFKSEVSEFNNLIRSQKSVAHKEIIVPGDSNSERYASAEKEGMVEVDDELWKQILDFIN</sequence>
<dbReference type="Pfam" id="PF02615">
    <property type="entry name" value="Ldh_2"/>
    <property type="match status" value="1"/>
</dbReference>
<keyword evidence="2" id="KW-0560">Oxidoreductase</keyword>
<proteinExistence type="inferred from homology"/>
<comment type="caution">
    <text evidence="3">The sequence shown here is derived from an EMBL/GenBank/DDBJ whole genome shotgun (WGS) entry which is preliminary data.</text>
</comment>
<comment type="similarity">
    <text evidence="1">Belongs to the LDH2/MDH2 oxidoreductase family.</text>
</comment>
<dbReference type="Gene3D" id="1.10.1530.10">
    <property type="match status" value="1"/>
</dbReference>
<evidence type="ECO:0000256" key="2">
    <source>
        <dbReference type="ARBA" id="ARBA00023002"/>
    </source>
</evidence>
<dbReference type="InterPro" id="IPR036111">
    <property type="entry name" value="Mal/L-sulfo/L-lacto_DH-like_sf"/>
</dbReference>
<gene>
    <name evidence="3" type="ORF">A2619_00285</name>
</gene>
<reference evidence="3 4" key="1">
    <citation type="journal article" date="2016" name="Nat. Commun.">
        <title>Thousands of microbial genomes shed light on interconnected biogeochemical processes in an aquifer system.</title>
        <authorList>
            <person name="Anantharaman K."/>
            <person name="Brown C.T."/>
            <person name="Hug L.A."/>
            <person name="Sharon I."/>
            <person name="Castelle C.J."/>
            <person name="Probst A.J."/>
            <person name="Thomas B.C."/>
            <person name="Singh A."/>
            <person name="Wilkins M.J."/>
            <person name="Karaoz U."/>
            <person name="Brodie E.L."/>
            <person name="Williams K.H."/>
            <person name="Hubbard S.S."/>
            <person name="Banfield J.F."/>
        </authorList>
    </citation>
    <scope>NUCLEOTIDE SEQUENCE [LARGE SCALE GENOMIC DNA]</scope>
</reference>
<dbReference type="InterPro" id="IPR043143">
    <property type="entry name" value="Mal/L-sulf/L-lact_DH-like_NADP"/>
</dbReference>
<dbReference type="AlphaFoldDB" id="A0A1F4X6D7"/>
<protein>
    <recommendedName>
        <fullName evidence="5">Lactate dehydrogenase</fullName>
    </recommendedName>
</protein>
<name>A0A1F4X6D7_UNCKA</name>